<feature type="compositionally biased region" description="Polar residues" evidence="2">
    <location>
        <begin position="249"/>
        <end position="264"/>
    </location>
</feature>
<organism evidence="3 4">
    <name type="scientific">Pontibacter toksunensis</name>
    <dbReference type="NCBI Taxonomy" id="1332631"/>
    <lineage>
        <taxon>Bacteria</taxon>
        <taxon>Pseudomonadati</taxon>
        <taxon>Bacteroidota</taxon>
        <taxon>Cytophagia</taxon>
        <taxon>Cytophagales</taxon>
        <taxon>Hymenobacteraceae</taxon>
        <taxon>Pontibacter</taxon>
    </lineage>
</organism>
<dbReference type="RefSeq" id="WP_377490806.1">
    <property type="nucleotide sequence ID" value="NZ_JBHUOX010000029.1"/>
</dbReference>
<dbReference type="InterPro" id="IPR011990">
    <property type="entry name" value="TPR-like_helical_dom_sf"/>
</dbReference>
<reference evidence="4" key="1">
    <citation type="journal article" date="2019" name="Int. J. Syst. Evol. Microbiol.">
        <title>The Global Catalogue of Microorganisms (GCM) 10K type strain sequencing project: providing services to taxonomists for standard genome sequencing and annotation.</title>
        <authorList>
            <consortium name="The Broad Institute Genomics Platform"/>
            <consortium name="The Broad Institute Genome Sequencing Center for Infectious Disease"/>
            <person name="Wu L."/>
            <person name="Ma J."/>
        </authorList>
    </citation>
    <scope>NUCLEOTIDE SEQUENCE [LARGE SCALE GENOMIC DNA]</scope>
    <source>
        <strain evidence="4">KCTC 23984</strain>
    </source>
</reference>
<evidence type="ECO:0000256" key="2">
    <source>
        <dbReference type="SAM" id="MobiDB-lite"/>
    </source>
</evidence>
<keyword evidence="1" id="KW-0802">TPR repeat</keyword>
<evidence type="ECO:0000313" key="3">
    <source>
        <dbReference type="EMBL" id="MFD3003430.1"/>
    </source>
</evidence>
<dbReference type="SUPFAM" id="SSF48452">
    <property type="entry name" value="TPR-like"/>
    <property type="match status" value="1"/>
</dbReference>
<dbReference type="SMART" id="SM00028">
    <property type="entry name" value="TPR"/>
    <property type="match status" value="2"/>
</dbReference>
<accession>A0ABW6C156</accession>
<dbReference type="EMBL" id="JBHUOX010000029">
    <property type="protein sequence ID" value="MFD3003430.1"/>
    <property type="molecule type" value="Genomic_DNA"/>
</dbReference>
<feature type="region of interest" description="Disordered" evidence="2">
    <location>
        <begin position="161"/>
        <end position="287"/>
    </location>
</feature>
<evidence type="ECO:0000313" key="4">
    <source>
        <dbReference type="Proteomes" id="UP001597641"/>
    </source>
</evidence>
<gene>
    <name evidence="3" type="ORF">ACFS7Z_23920</name>
</gene>
<keyword evidence="4" id="KW-1185">Reference proteome</keyword>
<name>A0ABW6C156_9BACT</name>
<dbReference type="PROSITE" id="PS50005">
    <property type="entry name" value="TPR"/>
    <property type="match status" value="1"/>
</dbReference>
<sequence length="323" mass="35951">MKPILFVFFLVSLLSGGLNTISRLNEYAKTAATAYKQQDYTEAIAAYEYLLHDLEVKDNQLQLNLAHAYYQAGLLPQATAEYRLLADHPSQHLKAVAHLQLGNIAFKQKKYRQALALYKGALIAEPQNEAARYNFELLKKHLTLHPEATEDTAADELPAPAETQAEQDSIAPPPPAEEALEPQPENTPDANGDTEEEIEKPQPDTSGEPQPRNNGSGIQNNNRSEQTGNQEREQSSGSSQGETEGMNPDGQTDAQQWPRSNSAEGVSEDDQRAQTRRARLQQVNMSPEKARLLLDAIRSAELQYIQQLPKKSTKSPDRTKPNW</sequence>
<dbReference type="Proteomes" id="UP001597641">
    <property type="component" value="Unassembled WGS sequence"/>
</dbReference>
<comment type="caution">
    <text evidence="3">The sequence shown here is derived from an EMBL/GenBank/DDBJ whole genome shotgun (WGS) entry which is preliminary data.</text>
</comment>
<dbReference type="Gene3D" id="1.25.40.10">
    <property type="entry name" value="Tetratricopeptide repeat domain"/>
    <property type="match status" value="1"/>
</dbReference>
<feature type="compositionally biased region" description="Polar residues" evidence="2">
    <location>
        <begin position="203"/>
        <end position="227"/>
    </location>
</feature>
<feature type="repeat" description="TPR" evidence="1">
    <location>
        <begin position="95"/>
        <end position="128"/>
    </location>
</feature>
<feature type="compositionally biased region" description="Low complexity" evidence="2">
    <location>
        <begin position="235"/>
        <end position="245"/>
    </location>
</feature>
<proteinExistence type="predicted"/>
<dbReference type="InterPro" id="IPR019734">
    <property type="entry name" value="TPR_rpt"/>
</dbReference>
<protein>
    <submittedName>
        <fullName evidence="3">Aerotolerance protein</fullName>
    </submittedName>
</protein>
<evidence type="ECO:0000256" key="1">
    <source>
        <dbReference type="PROSITE-ProRule" id="PRU00339"/>
    </source>
</evidence>